<gene>
    <name evidence="1" type="ORF">Zm00014a_034474</name>
</gene>
<protein>
    <submittedName>
        <fullName evidence="1">Uncharacterized protein</fullName>
    </submittedName>
</protein>
<sequence length="122" mass="13315">MPSSCLRGPSSHHECEGIFAIEASVFKKEKNGGDGGIKQQYDFRPIEPIRFSGAVRDDAVVDIPLKNMGDIKRRKEALKNAPPIVFHEKPLIGSIDAIHRLSVVGAGSKKGYQSSSADQQKQ</sequence>
<reference evidence="1" key="1">
    <citation type="journal article" date="2018" name="Nat. Genet.">
        <title>Extensive intraspecific gene order and gene structural variations between Mo17 and other maize genomes.</title>
        <authorList>
            <person name="Sun S."/>
            <person name="Zhou Y."/>
            <person name="Chen J."/>
            <person name="Shi J."/>
            <person name="Zhao H."/>
            <person name="Zhao H."/>
            <person name="Song W."/>
            <person name="Zhang M."/>
            <person name="Cui Y."/>
            <person name="Dong X."/>
            <person name="Liu H."/>
            <person name="Ma X."/>
            <person name="Jiao Y."/>
            <person name="Wang B."/>
            <person name="Wei X."/>
            <person name="Stein J.C."/>
            <person name="Glaubitz J.C."/>
            <person name="Lu F."/>
            <person name="Yu G."/>
            <person name="Liang C."/>
            <person name="Fengler K."/>
            <person name="Li B."/>
            <person name="Rafalski A."/>
            <person name="Schnable P.S."/>
            <person name="Ware D.H."/>
            <person name="Buckler E.S."/>
            <person name="Lai J."/>
        </authorList>
    </citation>
    <scope>NUCLEOTIDE SEQUENCE [LARGE SCALE GENOMIC DNA]</scope>
    <source>
        <tissue evidence="1">Seedling</tissue>
    </source>
</reference>
<dbReference type="AlphaFoldDB" id="A0A3L6ESB6"/>
<evidence type="ECO:0000313" key="1">
    <source>
        <dbReference type="EMBL" id="PWZ23740.1"/>
    </source>
</evidence>
<proteinExistence type="predicted"/>
<name>A0A3L6ESB6_MAIZE</name>
<dbReference type="EMBL" id="NCVQ01000006">
    <property type="protein sequence ID" value="PWZ23740.1"/>
    <property type="molecule type" value="Genomic_DNA"/>
</dbReference>
<organism evidence="1">
    <name type="scientific">Zea mays</name>
    <name type="common">Maize</name>
    <dbReference type="NCBI Taxonomy" id="4577"/>
    <lineage>
        <taxon>Eukaryota</taxon>
        <taxon>Viridiplantae</taxon>
        <taxon>Streptophyta</taxon>
        <taxon>Embryophyta</taxon>
        <taxon>Tracheophyta</taxon>
        <taxon>Spermatophyta</taxon>
        <taxon>Magnoliopsida</taxon>
        <taxon>Liliopsida</taxon>
        <taxon>Poales</taxon>
        <taxon>Poaceae</taxon>
        <taxon>PACMAD clade</taxon>
        <taxon>Panicoideae</taxon>
        <taxon>Andropogonodae</taxon>
        <taxon>Andropogoneae</taxon>
        <taxon>Tripsacinae</taxon>
        <taxon>Zea</taxon>
    </lineage>
</organism>
<dbReference type="Proteomes" id="UP000251960">
    <property type="component" value="Chromosome 5"/>
</dbReference>
<accession>A0A3L6ESB6</accession>
<comment type="caution">
    <text evidence="1">The sequence shown here is derived from an EMBL/GenBank/DDBJ whole genome shotgun (WGS) entry which is preliminary data.</text>
</comment>